<dbReference type="SUPFAM" id="SSF52833">
    <property type="entry name" value="Thioredoxin-like"/>
    <property type="match status" value="1"/>
</dbReference>
<keyword evidence="3" id="KW-1185">Reference proteome</keyword>
<dbReference type="InterPro" id="IPR036249">
    <property type="entry name" value="Thioredoxin-like_sf"/>
</dbReference>
<organism evidence="2 3">
    <name type="scientific">Phormidium yuhuli AB48</name>
    <dbReference type="NCBI Taxonomy" id="2940671"/>
    <lineage>
        <taxon>Bacteria</taxon>
        <taxon>Bacillati</taxon>
        <taxon>Cyanobacteriota</taxon>
        <taxon>Cyanophyceae</taxon>
        <taxon>Oscillatoriophycideae</taxon>
        <taxon>Oscillatoriales</taxon>
        <taxon>Oscillatoriaceae</taxon>
        <taxon>Phormidium</taxon>
        <taxon>Phormidium yuhuli</taxon>
    </lineage>
</organism>
<protein>
    <submittedName>
        <fullName evidence="2">(2Fe-2S) ferredoxin domain-containing protein</fullName>
    </submittedName>
</protein>
<dbReference type="RefSeq" id="WP_252665173.1">
    <property type="nucleotide sequence ID" value="NZ_CP098611.1"/>
</dbReference>
<evidence type="ECO:0000313" key="2">
    <source>
        <dbReference type="EMBL" id="USR92998.1"/>
    </source>
</evidence>
<feature type="region of interest" description="Disordered" evidence="1">
    <location>
        <begin position="87"/>
        <end position="108"/>
    </location>
</feature>
<dbReference type="Gene3D" id="3.40.30.10">
    <property type="entry name" value="Glutaredoxin"/>
    <property type="match status" value="1"/>
</dbReference>
<evidence type="ECO:0000313" key="3">
    <source>
        <dbReference type="Proteomes" id="UP001056708"/>
    </source>
</evidence>
<name>A0ABY5AUR4_9CYAN</name>
<evidence type="ECO:0000256" key="1">
    <source>
        <dbReference type="SAM" id="MobiDB-lite"/>
    </source>
</evidence>
<gene>
    <name evidence="2" type="ORF">NEA10_09880</name>
</gene>
<dbReference type="Proteomes" id="UP001056708">
    <property type="component" value="Chromosome"/>
</dbReference>
<dbReference type="Pfam" id="PF01257">
    <property type="entry name" value="2Fe-2S_thioredx"/>
    <property type="match status" value="1"/>
</dbReference>
<accession>A0ABY5AUR4</accession>
<dbReference type="CDD" id="cd02980">
    <property type="entry name" value="TRX_Fd_family"/>
    <property type="match status" value="1"/>
</dbReference>
<dbReference type="EMBL" id="CP098611">
    <property type="protein sequence ID" value="USR92998.1"/>
    <property type="molecule type" value="Genomic_DNA"/>
</dbReference>
<proteinExistence type="predicted"/>
<reference evidence="2" key="1">
    <citation type="submission" date="2022-06" db="EMBL/GenBank/DDBJ databases">
        <title>Genome sequence of Phormidium yuhuli AB48 isolated from an industrial photobioreactor environment.</title>
        <authorList>
            <person name="Qiu Y."/>
            <person name="Noonan A.J.C."/>
            <person name="Dofher K."/>
            <person name="Koch M."/>
            <person name="Kieft B."/>
            <person name="Lin X."/>
            <person name="Ziels R.M."/>
            <person name="Hallam S.J."/>
        </authorList>
    </citation>
    <scope>NUCLEOTIDE SEQUENCE</scope>
    <source>
        <strain evidence="2">AB48</strain>
    </source>
</reference>
<sequence>MSSCKRPFHLVGRVLSLSRKSKGQIKALYLLNEEGTHRIKLSSSLRSQPWDLEPGIWIAVQGTEKYKAKDNTIKRKAQQIQAHPGLRQLSKPGQGAPCPALEIQGPQSLENPPDPKAIKAPAGKILVCQKSKCRKRGGADLCKLLKQKLDEQGLGDSIQVQATGCLKRCKSAPNLVVLPQKARYSDIKPKEIPALLDQHFG</sequence>